<dbReference type="InterPro" id="IPR036396">
    <property type="entry name" value="Cyt_P450_sf"/>
</dbReference>
<keyword evidence="5 13" id="KW-0349">Heme</keyword>
<proteinExistence type="inferred from homology"/>
<dbReference type="RefSeq" id="XP_040763704.1">
    <property type="nucleotide sequence ID" value="XM_040909051.1"/>
</dbReference>
<sequence>MEGFSLAFSFLVAGCLFYGLYLRSTARRLPLPPGPKTSWFGSVELPKTYPWKTYAEWRQNYGNLIYIYIFGNPILILNSAKVASDLLDKRSSIYSSRPQRTMVTKLMGWDWLFSTLPYGTWWRRHRTLFHQYLNVNTTSDYHPIQLKETFVMLRNLIETPENMPHHIRRTAAAIVMQMMYGHQVAREGDSYVTLADKALATLGHSGIFGTYLVDYIPMLRHVPTWMPGAGFKRRAFEWRKLNQAMLNVPFEQVKENVARGTAVPCIVATELEQWFQSGQDPEHETLVKDVAATTYAAGSDTTVSAILSFFLAATVYPDFYKNAQAEIDRVIGTQRLPNFGDRHSLPYVDWIVWECLRWNPVTPLGIAHSITENDVYEGYLIPEGTTVLPNVWAILHDETIYPDPFAFRPERYADAEKNAALGINEPPFAAFGFGRRSCPGQWLAVDSMWIAVATIAAALDITKALDESGKPIEPDVRYDSSMLSRPEPFQCRIMPRSAEAAALVEQAADEL</sequence>
<dbReference type="Gene3D" id="1.10.630.10">
    <property type="entry name" value="Cytochrome P450"/>
    <property type="match status" value="1"/>
</dbReference>
<evidence type="ECO:0000256" key="10">
    <source>
        <dbReference type="ARBA" id="ARBA00023004"/>
    </source>
</evidence>
<dbReference type="GO" id="GO:0005506">
    <property type="term" value="F:iron ion binding"/>
    <property type="evidence" value="ECO:0007669"/>
    <property type="project" value="InterPro"/>
</dbReference>
<protein>
    <submittedName>
        <fullName evidence="16">Cytochrome P450</fullName>
    </submittedName>
</protein>
<comment type="subcellular location">
    <subcellularLocation>
        <location evidence="2">Membrane</location>
        <topology evidence="2">Single-pass membrane protein</topology>
    </subcellularLocation>
</comment>
<evidence type="ECO:0000256" key="1">
    <source>
        <dbReference type="ARBA" id="ARBA00001971"/>
    </source>
</evidence>
<dbReference type="GO" id="GO:0016705">
    <property type="term" value="F:oxidoreductase activity, acting on paired donors, with incorporation or reduction of molecular oxygen"/>
    <property type="evidence" value="ECO:0007669"/>
    <property type="project" value="InterPro"/>
</dbReference>
<dbReference type="GO" id="GO:0016020">
    <property type="term" value="C:membrane"/>
    <property type="evidence" value="ECO:0007669"/>
    <property type="project" value="UniProtKB-SubCell"/>
</dbReference>
<reference evidence="16 17" key="1">
    <citation type="journal article" date="2016" name="Mol. Biol. Evol.">
        <title>Comparative Genomics of Early-Diverging Mushroom-Forming Fungi Provides Insights into the Origins of Lignocellulose Decay Capabilities.</title>
        <authorList>
            <person name="Nagy L.G."/>
            <person name="Riley R."/>
            <person name="Tritt A."/>
            <person name="Adam C."/>
            <person name="Daum C."/>
            <person name="Floudas D."/>
            <person name="Sun H."/>
            <person name="Yadav J.S."/>
            <person name="Pangilinan J."/>
            <person name="Larsson K.H."/>
            <person name="Matsuura K."/>
            <person name="Barry K."/>
            <person name="Labutti K."/>
            <person name="Kuo R."/>
            <person name="Ohm R.A."/>
            <person name="Bhattacharya S.S."/>
            <person name="Shirouzu T."/>
            <person name="Yoshinaga Y."/>
            <person name="Martin F.M."/>
            <person name="Grigoriev I.V."/>
            <person name="Hibbett D.S."/>
        </authorList>
    </citation>
    <scope>NUCLEOTIDE SEQUENCE [LARGE SCALE GENOMIC DNA]</scope>
    <source>
        <strain evidence="16 17">93-53</strain>
    </source>
</reference>
<dbReference type="EMBL" id="KV427627">
    <property type="protein sequence ID" value="KZT05964.1"/>
    <property type="molecule type" value="Genomic_DNA"/>
</dbReference>
<dbReference type="PROSITE" id="PS00086">
    <property type="entry name" value="CYTOCHROME_P450"/>
    <property type="match status" value="1"/>
</dbReference>
<evidence type="ECO:0000256" key="9">
    <source>
        <dbReference type="ARBA" id="ARBA00023002"/>
    </source>
</evidence>
<keyword evidence="6 15" id="KW-0812">Transmembrane</keyword>
<dbReference type="AlphaFoldDB" id="A0A165DZL8"/>
<evidence type="ECO:0000256" key="4">
    <source>
        <dbReference type="ARBA" id="ARBA00010617"/>
    </source>
</evidence>
<evidence type="ECO:0000256" key="13">
    <source>
        <dbReference type="PIRSR" id="PIRSR602401-1"/>
    </source>
</evidence>
<comment type="similarity">
    <text evidence="4 14">Belongs to the cytochrome P450 family.</text>
</comment>
<dbReference type="GO" id="GO:0004497">
    <property type="term" value="F:monooxygenase activity"/>
    <property type="evidence" value="ECO:0007669"/>
    <property type="project" value="UniProtKB-KW"/>
</dbReference>
<keyword evidence="9 14" id="KW-0560">Oxidoreductase</keyword>
<keyword evidence="7 13" id="KW-0479">Metal-binding</keyword>
<evidence type="ECO:0000256" key="8">
    <source>
        <dbReference type="ARBA" id="ARBA00022989"/>
    </source>
</evidence>
<gene>
    <name evidence="16" type="ORF">LAESUDRAFT_726535</name>
</gene>
<evidence type="ECO:0000256" key="5">
    <source>
        <dbReference type="ARBA" id="ARBA00022617"/>
    </source>
</evidence>
<dbReference type="InterPro" id="IPR050364">
    <property type="entry name" value="Cytochrome_P450_fung"/>
</dbReference>
<dbReference type="InParanoid" id="A0A165DZL8"/>
<feature type="transmembrane region" description="Helical" evidence="15">
    <location>
        <begin position="6"/>
        <end position="22"/>
    </location>
</feature>
<evidence type="ECO:0000256" key="6">
    <source>
        <dbReference type="ARBA" id="ARBA00022692"/>
    </source>
</evidence>
<dbReference type="PANTHER" id="PTHR46300">
    <property type="entry name" value="P450, PUTATIVE (EUROFUNG)-RELATED-RELATED"/>
    <property type="match status" value="1"/>
</dbReference>
<keyword evidence="11 14" id="KW-0503">Monooxygenase</keyword>
<dbReference type="InterPro" id="IPR001128">
    <property type="entry name" value="Cyt_P450"/>
</dbReference>
<dbReference type="STRING" id="1314785.A0A165DZL8"/>
<dbReference type="GO" id="GO:0020037">
    <property type="term" value="F:heme binding"/>
    <property type="evidence" value="ECO:0007669"/>
    <property type="project" value="InterPro"/>
</dbReference>
<evidence type="ECO:0000256" key="14">
    <source>
        <dbReference type="RuleBase" id="RU000461"/>
    </source>
</evidence>
<keyword evidence="17" id="KW-1185">Reference proteome</keyword>
<dbReference type="InterPro" id="IPR002401">
    <property type="entry name" value="Cyt_P450_E_grp-I"/>
</dbReference>
<keyword evidence="8 15" id="KW-1133">Transmembrane helix</keyword>
<dbReference type="InterPro" id="IPR017972">
    <property type="entry name" value="Cyt_P450_CS"/>
</dbReference>
<organism evidence="16 17">
    <name type="scientific">Laetiporus sulphureus 93-53</name>
    <dbReference type="NCBI Taxonomy" id="1314785"/>
    <lineage>
        <taxon>Eukaryota</taxon>
        <taxon>Fungi</taxon>
        <taxon>Dikarya</taxon>
        <taxon>Basidiomycota</taxon>
        <taxon>Agaricomycotina</taxon>
        <taxon>Agaricomycetes</taxon>
        <taxon>Polyporales</taxon>
        <taxon>Laetiporus</taxon>
    </lineage>
</organism>
<dbReference type="CDD" id="cd11065">
    <property type="entry name" value="CYP64-like"/>
    <property type="match status" value="1"/>
</dbReference>
<evidence type="ECO:0000313" key="17">
    <source>
        <dbReference type="Proteomes" id="UP000076871"/>
    </source>
</evidence>
<dbReference type="Proteomes" id="UP000076871">
    <property type="component" value="Unassembled WGS sequence"/>
</dbReference>
<name>A0A165DZL8_9APHY</name>
<evidence type="ECO:0000256" key="12">
    <source>
        <dbReference type="ARBA" id="ARBA00023136"/>
    </source>
</evidence>
<keyword evidence="10 13" id="KW-0408">Iron</keyword>
<dbReference type="PANTHER" id="PTHR46300:SF7">
    <property type="entry name" value="P450, PUTATIVE (EUROFUNG)-RELATED"/>
    <property type="match status" value="1"/>
</dbReference>
<evidence type="ECO:0000256" key="7">
    <source>
        <dbReference type="ARBA" id="ARBA00022723"/>
    </source>
</evidence>
<dbReference type="Pfam" id="PF00067">
    <property type="entry name" value="p450"/>
    <property type="match status" value="1"/>
</dbReference>
<evidence type="ECO:0000256" key="11">
    <source>
        <dbReference type="ARBA" id="ARBA00023033"/>
    </source>
</evidence>
<dbReference type="PRINTS" id="PR00463">
    <property type="entry name" value="EP450I"/>
</dbReference>
<dbReference type="GeneID" id="63826080"/>
<dbReference type="OrthoDB" id="2789670at2759"/>
<evidence type="ECO:0000256" key="3">
    <source>
        <dbReference type="ARBA" id="ARBA00005179"/>
    </source>
</evidence>
<accession>A0A165DZL8</accession>
<evidence type="ECO:0000313" key="16">
    <source>
        <dbReference type="EMBL" id="KZT05964.1"/>
    </source>
</evidence>
<comment type="cofactor">
    <cofactor evidence="1 13">
        <name>heme</name>
        <dbReference type="ChEBI" id="CHEBI:30413"/>
    </cofactor>
</comment>
<dbReference type="SUPFAM" id="SSF48264">
    <property type="entry name" value="Cytochrome P450"/>
    <property type="match status" value="1"/>
</dbReference>
<feature type="binding site" description="axial binding residue" evidence="13">
    <location>
        <position position="438"/>
    </location>
    <ligand>
        <name>heme</name>
        <dbReference type="ChEBI" id="CHEBI:30413"/>
    </ligand>
    <ligandPart>
        <name>Fe</name>
        <dbReference type="ChEBI" id="CHEBI:18248"/>
    </ligandPart>
</feature>
<comment type="pathway">
    <text evidence="3">Secondary metabolite biosynthesis.</text>
</comment>
<keyword evidence="12 15" id="KW-0472">Membrane</keyword>
<evidence type="ECO:0000256" key="2">
    <source>
        <dbReference type="ARBA" id="ARBA00004167"/>
    </source>
</evidence>
<evidence type="ECO:0000256" key="15">
    <source>
        <dbReference type="SAM" id="Phobius"/>
    </source>
</evidence>